<evidence type="ECO:0000313" key="4">
    <source>
        <dbReference type="EMBL" id="KRN75600.1"/>
    </source>
</evidence>
<name>A0A0R2JE06_9LACO</name>
<proteinExistence type="predicted"/>
<evidence type="ECO:0000256" key="1">
    <source>
        <dbReference type="SAM" id="Coils"/>
    </source>
</evidence>
<evidence type="ECO:0000256" key="2">
    <source>
        <dbReference type="SAM" id="MobiDB-lite"/>
    </source>
</evidence>
<dbReference type="RefSeq" id="WP_057753293.1">
    <property type="nucleotide sequence ID" value="NZ_JQBP01000001.1"/>
</dbReference>
<dbReference type="PANTHER" id="PTHR41259:SF1">
    <property type="entry name" value="DOUBLE-STRAND BREAK REPAIR RAD50 ATPASE, PUTATIVE-RELATED"/>
    <property type="match status" value="1"/>
</dbReference>
<dbReference type="PANTHER" id="PTHR41259">
    <property type="entry name" value="DOUBLE-STRAND BREAK REPAIR RAD50 ATPASE, PUTATIVE-RELATED"/>
    <property type="match status" value="1"/>
</dbReference>
<evidence type="ECO:0000313" key="5">
    <source>
        <dbReference type="Proteomes" id="UP000051655"/>
    </source>
</evidence>
<dbReference type="AlphaFoldDB" id="A0A0R2JE06"/>
<protein>
    <recommendedName>
        <fullName evidence="3">YhaN AAA domain-containing protein</fullName>
    </recommendedName>
</protein>
<comment type="caution">
    <text evidence="4">The sequence shown here is derived from an EMBL/GenBank/DDBJ whole genome shotgun (WGS) entry which is preliminary data.</text>
</comment>
<sequence>MQIKRIEIQNFGRFQNQTFNLQAGLQVIYGLNETGKTTLHRFISGVLFGFPKARDTQRADQNDGGVLILEFEGQTYRVARYVNKAIQLSVENLTSGEQALDPEKQLQTLLNPLNKQLYQAIYSFNQDDLLKIYTLDPTELNEVLRSVGYPGTDEWLTNAKKLQRQASQQFGKTKTSKRPLNQALRQLRELQQHWNQLMQKAPDVQQLQQRQIQLRADLAALQQSQAQEQVDLQVQNKLQLQVPMWEKIQRLKKEIQANPNLLDASRQADVETTLQKLQLLADSSDERQEQFKQFQQAMHALRQIQQRGQTVHENIRQLEAMLRQLREKWQPDSIPAPLTVAQSKNLHAHRLGAQRFTTSGNTNAQKGAGLIGVLGLLLVLLGQWSLLGGVLMVSAGLYWGWRYWQHRTTDDQQISLPGYENWDVATIELMQPDAQQQALWQQQRRQLKEEEEQLIVRQQKVLTELRNLSRQPQADVQQLQKIHAKWQMQVQVQQTTQVQRQEYQALLQSQLNQLGLADVKDYRQRKLVDQRTRALQTQLQTLEQQLGDVDQATLAKFSALHPAHADTAEEQKASGDEASDKQAQQLQAELARVNYELTAFETDTSLETLNQKIATQRSLLQNEMQKYFVEQLSATWIQQTVEHLTQMQLPQLFKVASGYLQRLTQQKYIQIVDQQGQLKLKDQSTHFWTLDEVSRGTAELVYVTLRLAYAWQLKAQWIGPVLIDDAFVDLDASRRQILFEILGEFAAEGYQILYFTAHDNLTLQPTLDLN</sequence>
<dbReference type="InterPro" id="IPR038734">
    <property type="entry name" value="YhaN_AAA"/>
</dbReference>
<dbReference type="PATRIC" id="fig|1616.3.peg.84"/>
<keyword evidence="1" id="KW-0175">Coiled coil</keyword>
<feature type="compositionally biased region" description="Basic and acidic residues" evidence="2">
    <location>
        <begin position="563"/>
        <end position="580"/>
    </location>
</feature>
<dbReference type="STRING" id="1616.IV73_GL000084"/>
<gene>
    <name evidence="4" type="ORF">IV73_GL000084</name>
</gene>
<feature type="coiled-coil region" evidence="1">
    <location>
        <begin position="583"/>
        <end position="626"/>
    </location>
</feature>
<feature type="domain" description="YhaN AAA" evidence="3">
    <location>
        <begin position="1"/>
        <end position="198"/>
    </location>
</feature>
<dbReference type="SUPFAM" id="SSF52540">
    <property type="entry name" value="P-loop containing nucleoside triphosphate hydrolases"/>
    <property type="match status" value="1"/>
</dbReference>
<dbReference type="Proteomes" id="UP000051655">
    <property type="component" value="Unassembled WGS sequence"/>
</dbReference>
<feature type="region of interest" description="Disordered" evidence="2">
    <location>
        <begin position="563"/>
        <end position="583"/>
    </location>
</feature>
<feature type="coiled-coil region" evidence="1">
    <location>
        <begin position="525"/>
        <end position="552"/>
    </location>
</feature>
<dbReference type="Pfam" id="PF13514">
    <property type="entry name" value="AAA_27"/>
    <property type="match status" value="1"/>
</dbReference>
<evidence type="ECO:0000259" key="3">
    <source>
        <dbReference type="Pfam" id="PF13514"/>
    </source>
</evidence>
<dbReference type="OrthoDB" id="9764467at2"/>
<organism evidence="4 5">
    <name type="scientific">Weissella kandleri</name>
    <dbReference type="NCBI Taxonomy" id="1616"/>
    <lineage>
        <taxon>Bacteria</taxon>
        <taxon>Bacillati</taxon>
        <taxon>Bacillota</taxon>
        <taxon>Bacilli</taxon>
        <taxon>Lactobacillales</taxon>
        <taxon>Lactobacillaceae</taxon>
        <taxon>Weissella</taxon>
    </lineage>
</organism>
<reference evidence="4 5" key="1">
    <citation type="journal article" date="2015" name="Genome Announc.">
        <title>Expanding the biotechnology potential of lactobacilli through comparative genomics of 213 strains and associated genera.</title>
        <authorList>
            <person name="Sun Z."/>
            <person name="Harris H.M."/>
            <person name="McCann A."/>
            <person name="Guo C."/>
            <person name="Argimon S."/>
            <person name="Zhang W."/>
            <person name="Yang X."/>
            <person name="Jeffery I.B."/>
            <person name="Cooney J.C."/>
            <person name="Kagawa T.F."/>
            <person name="Liu W."/>
            <person name="Song Y."/>
            <person name="Salvetti E."/>
            <person name="Wrobel A."/>
            <person name="Rasinkangas P."/>
            <person name="Parkhill J."/>
            <person name="Rea M.C."/>
            <person name="O'Sullivan O."/>
            <person name="Ritari J."/>
            <person name="Douillard F.P."/>
            <person name="Paul Ross R."/>
            <person name="Yang R."/>
            <person name="Briner A.E."/>
            <person name="Felis G.E."/>
            <person name="de Vos W.M."/>
            <person name="Barrangou R."/>
            <person name="Klaenhammer T.R."/>
            <person name="Caufield P.W."/>
            <person name="Cui Y."/>
            <person name="Zhang H."/>
            <person name="O'Toole P.W."/>
        </authorList>
    </citation>
    <scope>NUCLEOTIDE SEQUENCE [LARGE SCALE GENOMIC DNA]</scope>
    <source>
        <strain evidence="4 5">DSM 20593</strain>
    </source>
</reference>
<dbReference type="Gene3D" id="3.40.50.300">
    <property type="entry name" value="P-loop containing nucleotide triphosphate hydrolases"/>
    <property type="match status" value="2"/>
</dbReference>
<feature type="coiled-coil region" evidence="1">
    <location>
        <begin position="180"/>
        <end position="224"/>
    </location>
</feature>
<dbReference type="InterPro" id="IPR027417">
    <property type="entry name" value="P-loop_NTPase"/>
</dbReference>
<dbReference type="EMBL" id="JQBP01000001">
    <property type="protein sequence ID" value="KRN75600.1"/>
    <property type="molecule type" value="Genomic_DNA"/>
</dbReference>
<accession>A0A0R2JE06</accession>
<keyword evidence="5" id="KW-1185">Reference proteome</keyword>